<accession>G1U223</accession>
<evidence type="ECO:0000313" key="4">
    <source>
        <dbReference type="Proteomes" id="UP000001811"/>
    </source>
</evidence>
<dbReference type="GO" id="GO:0005737">
    <property type="term" value="C:cytoplasm"/>
    <property type="evidence" value="ECO:0007669"/>
    <property type="project" value="TreeGrafter"/>
</dbReference>
<dbReference type="HOGENOM" id="CLU_076438_0_0_1"/>
<proteinExistence type="predicted"/>
<sequence length="219" mass="25281">MDLSGVKKKSLLGVKENNKKTALMRSLRTALKIKGPPRSPVRRTPARTRHNRRDGKQRKRWNASPKPTKVHIGRLTRNMTKDHIMEIFSTYGKIKMIDMPVIYEAKKALKHMDGAQNDGQEITATAMLASWPRPHPWGFIPPRRMLLPPPMWHGSPPMDEKVSSPSPGRSAGSSWKPPIGTYHSWWACWLPWYCSCWLLLYSQCYQILVLSFLTLQHFR</sequence>
<organism evidence="3 4">
    <name type="scientific">Oryctolagus cuniculus</name>
    <name type="common">Rabbit</name>
    <dbReference type="NCBI Taxonomy" id="9986"/>
    <lineage>
        <taxon>Eukaryota</taxon>
        <taxon>Metazoa</taxon>
        <taxon>Chordata</taxon>
        <taxon>Craniata</taxon>
        <taxon>Vertebrata</taxon>
        <taxon>Euteleostomi</taxon>
        <taxon>Mammalia</taxon>
        <taxon>Eutheria</taxon>
        <taxon>Euarchontoglires</taxon>
        <taxon>Glires</taxon>
        <taxon>Lagomorpha</taxon>
        <taxon>Leporidae</taxon>
        <taxon>Oryctolagus</taxon>
    </lineage>
</organism>
<feature type="compositionally biased region" description="Basic residues" evidence="2">
    <location>
        <begin position="40"/>
        <end position="61"/>
    </location>
</feature>
<evidence type="ECO:0008006" key="5">
    <source>
        <dbReference type="Google" id="ProtNLM"/>
    </source>
</evidence>
<dbReference type="Bgee" id="ENSOCUG00000021516">
    <property type="expression patterns" value="Expressed in testis"/>
</dbReference>
<reference evidence="3 4" key="1">
    <citation type="journal article" date="2011" name="Nature">
        <title>A high-resolution map of human evolutionary constraint using 29 mammals.</title>
        <authorList>
            <person name="Lindblad-Toh K."/>
            <person name="Garber M."/>
            <person name="Zuk O."/>
            <person name="Lin M.F."/>
            <person name="Parker B.J."/>
            <person name="Washietl S."/>
            <person name="Kheradpour P."/>
            <person name="Ernst J."/>
            <person name="Jordan G."/>
            <person name="Mauceli E."/>
            <person name="Ward L.D."/>
            <person name="Lowe C.B."/>
            <person name="Holloway A.K."/>
            <person name="Clamp M."/>
            <person name="Gnerre S."/>
            <person name="Alfoldi J."/>
            <person name="Beal K."/>
            <person name="Chang J."/>
            <person name="Clawson H."/>
            <person name="Cuff J."/>
            <person name="Di Palma F."/>
            <person name="Fitzgerald S."/>
            <person name="Flicek P."/>
            <person name="Guttman M."/>
            <person name="Hubisz M.J."/>
            <person name="Jaffe D.B."/>
            <person name="Jungreis I."/>
            <person name="Kent W.J."/>
            <person name="Kostka D."/>
            <person name="Lara M."/>
            <person name="Martins A.L."/>
            <person name="Massingham T."/>
            <person name="Moltke I."/>
            <person name="Raney B.J."/>
            <person name="Rasmussen M.D."/>
            <person name="Robinson J."/>
            <person name="Stark A."/>
            <person name="Vilella A.J."/>
            <person name="Wen J."/>
            <person name="Xie X."/>
            <person name="Zody M.C."/>
            <person name="Baldwin J."/>
            <person name="Bloom T."/>
            <person name="Chin C.W."/>
            <person name="Heiman D."/>
            <person name="Nicol R."/>
            <person name="Nusbaum C."/>
            <person name="Young S."/>
            <person name="Wilkinson J."/>
            <person name="Worley K.C."/>
            <person name="Kovar C.L."/>
            <person name="Muzny D.M."/>
            <person name="Gibbs R.A."/>
            <person name="Cree A."/>
            <person name="Dihn H.H."/>
            <person name="Fowler G."/>
            <person name="Jhangiani S."/>
            <person name="Joshi V."/>
            <person name="Lee S."/>
            <person name="Lewis L.R."/>
            <person name="Nazareth L.V."/>
            <person name="Okwuonu G."/>
            <person name="Santibanez J."/>
            <person name="Warren W.C."/>
            <person name="Mardis E.R."/>
            <person name="Weinstock G.M."/>
            <person name="Wilson R.K."/>
            <person name="Delehaunty K."/>
            <person name="Dooling D."/>
            <person name="Fronik C."/>
            <person name="Fulton L."/>
            <person name="Fulton B."/>
            <person name="Graves T."/>
            <person name="Minx P."/>
            <person name="Sodergren E."/>
            <person name="Birney E."/>
            <person name="Margulies E.H."/>
            <person name="Herrero J."/>
            <person name="Green E.D."/>
            <person name="Haussler D."/>
            <person name="Siepel A."/>
            <person name="Goldman N."/>
            <person name="Pollard K.S."/>
            <person name="Pedersen J.S."/>
            <person name="Lander E.S."/>
            <person name="Kellis M."/>
        </authorList>
    </citation>
    <scope>NUCLEOTIDE SEQUENCE [LARGE SCALE GENOMIC DNA]</scope>
    <source>
        <strain evidence="4">Thorbecke</strain>
    </source>
</reference>
<dbReference type="GO" id="GO:0003723">
    <property type="term" value="F:RNA binding"/>
    <property type="evidence" value="ECO:0007669"/>
    <property type="project" value="UniProtKB-KW"/>
</dbReference>
<keyword evidence="4" id="KW-1185">Reference proteome</keyword>
<protein>
    <recommendedName>
        <fullName evidence="5">RRM domain-containing protein</fullName>
    </recommendedName>
</protein>
<dbReference type="PANTHER" id="PTHR15481:SF2">
    <property type="entry name" value="RNA-BINDING PROTEIN WITH SERINE-RICH DOMAIN 1"/>
    <property type="match status" value="1"/>
</dbReference>
<evidence type="ECO:0000313" key="3">
    <source>
        <dbReference type="Ensembl" id="ENSOCUP00000023417.2"/>
    </source>
</evidence>
<dbReference type="InParanoid" id="G1U223"/>
<dbReference type="STRING" id="9986.ENSOCUP00000023417"/>
<dbReference type="AlphaFoldDB" id="G1U223"/>
<dbReference type="GeneTree" id="ENSGT00730000111029"/>
<dbReference type="SMR" id="G1U223"/>
<dbReference type="Proteomes" id="UP000001811">
    <property type="component" value="Unplaced"/>
</dbReference>
<dbReference type="SUPFAM" id="SSF54928">
    <property type="entry name" value="RNA-binding domain, RBD"/>
    <property type="match status" value="1"/>
</dbReference>
<evidence type="ECO:0000256" key="1">
    <source>
        <dbReference type="ARBA" id="ARBA00022884"/>
    </source>
</evidence>
<dbReference type="GO" id="GO:0005654">
    <property type="term" value="C:nucleoplasm"/>
    <property type="evidence" value="ECO:0007669"/>
    <property type="project" value="TreeGrafter"/>
</dbReference>
<reference evidence="3" key="2">
    <citation type="submission" date="2025-08" db="UniProtKB">
        <authorList>
            <consortium name="Ensembl"/>
        </authorList>
    </citation>
    <scope>IDENTIFICATION</scope>
    <source>
        <strain evidence="3">Thorbecke</strain>
    </source>
</reference>
<reference evidence="3" key="3">
    <citation type="submission" date="2025-09" db="UniProtKB">
        <authorList>
            <consortium name="Ensembl"/>
        </authorList>
    </citation>
    <scope>IDENTIFICATION</scope>
    <source>
        <strain evidence="3">Thorbecke</strain>
    </source>
</reference>
<dbReference type="GO" id="GO:0000398">
    <property type="term" value="P:mRNA splicing, via spliceosome"/>
    <property type="evidence" value="ECO:0007669"/>
    <property type="project" value="TreeGrafter"/>
</dbReference>
<keyword evidence="1" id="KW-0694">RNA-binding</keyword>
<dbReference type="eggNOG" id="KOG4209">
    <property type="taxonomic scope" value="Eukaryota"/>
</dbReference>
<dbReference type="PANTHER" id="PTHR15481">
    <property type="entry name" value="RIBONUCLEIC ACID BINDING PROTEIN S1"/>
    <property type="match status" value="1"/>
</dbReference>
<name>G1U223_RABIT</name>
<dbReference type="InterPro" id="IPR035979">
    <property type="entry name" value="RBD_domain_sf"/>
</dbReference>
<dbReference type="GO" id="GO:0061574">
    <property type="term" value="C:ASAP complex"/>
    <property type="evidence" value="ECO:0007669"/>
    <property type="project" value="TreeGrafter"/>
</dbReference>
<dbReference type="Gene3D" id="3.30.70.330">
    <property type="match status" value="1"/>
</dbReference>
<feature type="region of interest" description="Disordered" evidence="2">
    <location>
        <begin position="33"/>
        <end position="67"/>
    </location>
</feature>
<dbReference type="Ensembl" id="ENSOCUT00000030470.2">
    <property type="protein sequence ID" value="ENSOCUP00000023417.2"/>
    <property type="gene ID" value="ENSOCUG00000021516.2"/>
</dbReference>
<evidence type="ECO:0000256" key="2">
    <source>
        <dbReference type="SAM" id="MobiDB-lite"/>
    </source>
</evidence>
<dbReference type="InterPro" id="IPR012677">
    <property type="entry name" value="Nucleotide-bd_a/b_plait_sf"/>
</dbReference>